<evidence type="ECO:0000313" key="2">
    <source>
        <dbReference type="EMBL" id="KAJ0186490.1"/>
    </source>
</evidence>
<reference evidence="2 3" key="1">
    <citation type="journal article" date="2017" name="Nat. Commun.">
        <title>Genome assembly with in vitro proximity ligation data and whole-genome triplication in lettuce.</title>
        <authorList>
            <person name="Reyes-Chin-Wo S."/>
            <person name="Wang Z."/>
            <person name="Yang X."/>
            <person name="Kozik A."/>
            <person name="Arikit S."/>
            <person name="Song C."/>
            <person name="Xia L."/>
            <person name="Froenicke L."/>
            <person name="Lavelle D.O."/>
            <person name="Truco M.J."/>
            <person name="Xia R."/>
            <person name="Zhu S."/>
            <person name="Xu C."/>
            <person name="Xu H."/>
            <person name="Xu X."/>
            <person name="Cox K."/>
            <person name="Korf I."/>
            <person name="Meyers B.C."/>
            <person name="Michelmore R.W."/>
        </authorList>
    </citation>
    <scope>NUCLEOTIDE SEQUENCE [LARGE SCALE GENOMIC DNA]</scope>
    <source>
        <strain evidence="3">cv. Salinas</strain>
        <tissue evidence="2">Seedlings</tissue>
    </source>
</reference>
<comment type="caution">
    <text evidence="2">The sequence shown here is derived from an EMBL/GenBank/DDBJ whole genome shotgun (WGS) entry which is preliminary data.</text>
</comment>
<evidence type="ECO:0000256" key="1">
    <source>
        <dbReference type="SAM" id="Phobius"/>
    </source>
</evidence>
<dbReference type="EMBL" id="NBSK02000009">
    <property type="protein sequence ID" value="KAJ0186490.1"/>
    <property type="molecule type" value="Genomic_DNA"/>
</dbReference>
<dbReference type="AlphaFoldDB" id="A0A9R1WPM5"/>
<keyword evidence="1" id="KW-0472">Membrane</keyword>
<gene>
    <name evidence="2" type="ORF">LSAT_V11C900483180</name>
</gene>
<keyword evidence="1" id="KW-1133">Transmembrane helix</keyword>
<accession>A0A9R1WPM5</accession>
<protein>
    <submittedName>
        <fullName evidence="2">Uncharacterized protein</fullName>
    </submittedName>
</protein>
<keyword evidence="1" id="KW-0812">Transmembrane</keyword>
<name>A0A9R1WPM5_LACSA</name>
<feature type="transmembrane region" description="Helical" evidence="1">
    <location>
        <begin position="28"/>
        <end position="50"/>
    </location>
</feature>
<keyword evidence="3" id="KW-1185">Reference proteome</keyword>
<evidence type="ECO:0000313" key="3">
    <source>
        <dbReference type="Proteomes" id="UP000235145"/>
    </source>
</evidence>
<proteinExistence type="predicted"/>
<organism evidence="2 3">
    <name type="scientific">Lactuca sativa</name>
    <name type="common">Garden lettuce</name>
    <dbReference type="NCBI Taxonomy" id="4236"/>
    <lineage>
        <taxon>Eukaryota</taxon>
        <taxon>Viridiplantae</taxon>
        <taxon>Streptophyta</taxon>
        <taxon>Embryophyta</taxon>
        <taxon>Tracheophyta</taxon>
        <taxon>Spermatophyta</taxon>
        <taxon>Magnoliopsida</taxon>
        <taxon>eudicotyledons</taxon>
        <taxon>Gunneridae</taxon>
        <taxon>Pentapetalae</taxon>
        <taxon>asterids</taxon>
        <taxon>campanulids</taxon>
        <taxon>Asterales</taxon>
        <taxon>Asteraceae</taxon>
        <taxon>Cichorioideae</taxon>
        <taxon>Cichorieae</taxon>
        <taxon>Lactucinae</taxon>
        <taxon>Lactuca</taxon>
    </lineage>
</organism>
<sequence length="174" mass="19089">MMYLSINKLLFNYKYGGWGGGGSGKGSMAVTMVVLVVVEVVVLVGGRVVGDNDGGGVGGRAWVCLRHWISSRLLDFEHSKAKRSTICFPIYYIHGGPPCDHDQCPIIRCFCHGLTTPNQGSTISHLLYIDDAIFIEIVVLLTFKTLLESLTVALLTFKSLFESFVTFNKPLVSK</sequence>
<dbReference type="Proteomes" id="UP000235145">
    <property type="component" value="Unassembled WGS sequence"/>
</dbReference>